<feature type="transmembrane region" description="Helical" evidence="9">
    <location>
        <begin position="299"/>
        <end position="322"/>
    </location>
</feature>
<keyword evidence="6 8" id="KW-1133">Transmembrane helix</keyword>
<keyword evidence="4 8" id="KW-1003">Cell membrane</keyword>
<feature type="transmembrane region" description="Helical" evidence="9">
    <location>
        <begin position="117"/>
        <end position="144"/>
    </location>
</feature>
<feature type="transmembrane region" description="Helical" evidence="9">
    <location>
        <begin position="74"/>
        <end position="96"/>
    </location>
</feature>
<evidence type="ECO:0000256" key="6">
    <source>
        <dbReference type="ARBA" id="ARBA00022989"/>
    </source>
</evidence>
<dbReference type="KEGG" id="ttq:NIES37_19030"/>
<organism evidence="10 11">
    <name type="scientific">Tolypothrix tenuis PCC 7101</name>
    <dbReference type="NCBI Taxonomy" id="231146"/>
    <lineage>
        <taxon>Bacteria</taxon>
        <taxon>Bacillati</taxon>
        <taxon>Cyanobacteriota</taxon>
        <taxon>Cyanophyceae</taxon>
        <taxon>Nostocales</taxon>
        <taxon>Tolypothrichaceae</taxon>
        <taxon>Tolypothrix</taxon>
    </lineage>
</organism>
<keyword evidence="7 8" id="KW-0472">Membrane</keyword>
<keyword evidence="3 8" id="KW-0813">Transport</keyword>
<dbReference type="NCBIfam" id="TIGR00832">
    <property type="entry name" value="acr3"/>
    <property type="match status" value="1"/>
</dbReference>
<sequence>MRSPNPSIFIDVYHFSKIRPLIQISMNTNPQIKKAPVQAGSQLSFFEKYLTIWVFLCIFIGIALGRLFPKVAVILDAISLYQVSIPIAICLFFMMYPIMVKIDFSQAANAIRAPKPVILTLVVNWLIKPFTMVVFAQFFIGWLFRPLITGSELIHGSEVALTNSYIAGTILLGIAPCTAMVLLWGYLSYGNQGHTLVMVAVNSLTMLFLYAPLGRWLLAANDLTVPWQTIVLSVLIYVGLPLIAGMYSRYWILKHKGRDWFERKFLKYLSPIAITALLITLILLFAFKGELIVSNPLHILLIAVPLFIQTNFIFFISYVIALKLNLAYEDAAPAALIGASNHFEVAIATAVMLFGLNSGAALATVVGVLIEVPVMLMLVEFCKRTAAWFPREPEKATLRDPRCTSSFH</sequence>
<reference evidence="10 11" key="1">
    <citation type="submission" date="2017-06" db="EMBL/GenBank/DDBJ databases">
        <title>Genome sequencing of cyanobaciteial culture collection at National Institute for Environmental Studies (NIES).</title>
        <authorList>
            <person name="Hirose Y."/>
            <person name="Shimura Y."/>
            <person name="Fujisawa T."/>
            <person name="Nakamura Y."/>
            <person name="Kawachi M."/>
        </authorList>
    </citation>
    <scope>NUCLEOTIDE SEQUENCE [LARGE SCALE GENOMIC DNA]</scope>
    <source>
        <strain evidence="10 11">NIES-37</strain>
    </source>
</reference>
<dbReference type="Gene3D" id="1.20.1530.20">
    <property type="match status" value="1"/>
</dbReference>
<dbReference type="InterPro" id="IPR002657">
    <property type="entry name" value="BilAc:Na_symport/Acr3"/>
</dbReference>
<dbReference type="GO" id="GO:0005886">
    <property type="term" value="C:plasma membrane"/>
    <property type="evidence" value="ECO:0007669"/>
    <property type="project" value="UniProtKB-SubCell"/>
</dbReference>
<feature type="transmembrane region" description="Helical" evidence="9">
    <location>
        <begin position="268"/>
        <end position="287"/>
    </location>
</feature>
<dbReference type="PIRSF" id="PIRSF005508">
    <property type="entry name" value="Acr3"/>
    <property type="match status" value="1"/>
</dbReference>
<evidence type="ECO:0000313" key="11">
    <source>
        <dbReference type="Proteomes" id="UP000218785"/>
    </source>
</evidence>
<dbReference type="AlphaFoldDB" id="A0A1Z4MWV4"/>
<dbReference type="FunFam" id="1.20.1530.20:FF:000020">
    <property type="entry name" value="Arsenical-resistance membrane protein"/>
    <property type="match status" value="1"/>
</dbReference>
<feature type="transmembrane region" description="Helical" evidence="9">
    <location>
        <begin position="360"/>
        <end position="381"/>
    </location>
</feature>
<evidence type="ECO:0000256" key="2">
    <source>
        <dbReference type="ARBA" id="ARBA00010110"/>
    </source>
</evidence>
<dbReference type="PANTHER" id="PTHR43057">
    <property type="entry name" value="ARSENITE EFFLUX TRANSPORTER"/>
    <property type="match status" value="1"/>
</dbReference>
<accession>A0A1Z4MWV4</accession>
<dbReference type="GO" id="GO:0015297">
    <property type="term" value="F:antiporter activity"/>
    <property type="evidence" value="ECO:0007669"/>
    <property type="project" value="UniProtKB-UniRule"/>
</dbReference>
<comment type="similarity">
    <text evidence="2 8">Belongs to the arsenical resistance-3 (ACR3) (TC 2.A.59) family.</text>
</comment>
<evidence type="ECO:0000256" key="8">
    <source>
        <dbReference type="PIRNR" id="PIRNR005508"/>
    </source>
</evidence>
<dbReference type="Pfam" id="PF01758">
    <property type="entry name" value="SBF"/>
    <property type="match status" value="1"/>
</dbReference>
<dbReference type="PANTHER" id="PTHR43057:SF1">
    <property type="entry name" value="ARSENICAL-RESISTANCE PROTEIN 3"/>
    <property type="match status" value="1"/>
</dbReference>
<evidence type="ECO:0000256" key="9">
    <source>
        <dbReference type="SAM" id="Phobius"/>
    </source>
</evidence>
<name>A0A1Z4MWV4_9CYAN</name>
<keyword evidence="5 8" id="KW-0812">Transmembrane</keyword>
<keyword evidence="11" id="KW-1185">Reference proteome</keyword>
<proteinExistence type="inferred from homology"/>
<evidence type="ECO:0000256" key="5">
    <source>
        <dbReference type="ARBA" id="ARBA00022692"/>
    </source>
</evidence>
<evidence type="ECO:0000313" key="10">
    <source>
        <dbReference type="EMBL" id="BAY97955.1"/>
    </source>
</evidence>
<dbReference type="GO" id="GO:0015104">
    <property type="term" value="F:antimonite transmembrane transporter activity"/>
    <property type="evidence" value="ECO:0007669"/>
    <property type="project" value="TreeGrafter"/>
</dbReference>
<evidence type="ECO:0000256" key="4">
    <source>
        <dbReference type="ARBA" id="ARBA00022475"/>
    </source>
</evidence>
<dbReference type="Proteomes" id="UP000218785">
    <property type="component" value="Chromosome"/>
</dbReference>
<gene>
    <name evidence="10" type="ORF">NIES37_19030</name>
</gene>
<feature type="transmembrane region" description="Helical" evidence="9">
    <location>
        <begin position="194"/>
        <end position="213"/>
    </location>
</feature>
<dbReference type="InterPro" id="IPR038770">
    <property type="entry name" value="Na+/solute_symporter_sf"/>
</dbReference>
<evidence type="ECO:0000256" key="1">
    <source>
        <dbReference type="ARBA" id="ARBA00004651"/>
    </source>
</evidence>
<dbReference type="GO" id="GO:0015105">
    <property type="term" value="F:arsenite transmembrane transporter activity"/>
    <property type="evidence" value="ECO:0007669"/>
    <property type="project" value="TreeGrafter"/>
</dbReference>
<dbReference type="InterPro" id="IPR004706">
    <property type="entry name" value="Arsenical-R_Acr3"/>
</dbReference>
<evidence type="ECO:0000256" key="7">
    <source>
        <dbReference type="ARBA" id="ARBA00023136"/>
    </source>
</evidence>
<feature type="transmembrane region" description="Helical" evidence="9">
    <location>
        <begin position="225"/>
        <end position="247"/>
    </location>
</feature>
<comment type="subcellular location">
    <subcellularLocation>
        <location evidence="1 8">Cell membrane</location>
        <topology evidence="1 8">Multi-pass membrane protein</topology>
    </subcellularLocation>
</comment>
<feature type="transmembrane region" description="Helical" evidence="9">
    <location>
        <begin position="334"/>
        <end position="354"/>
    </location>
</feature>
<feature type="transmembrane region" description="Helical" evidence="9">
    <location>
        <begin position="164"/>
        <end position="187"/>
    </location>
</feature>
<feature type="transmembrane region" description="Helical" evidence="9">
    <location>
        <begin position="49"/>
        <end position="68"/>
    </location>
</feature>
<protein>
    <submittedName>
        <fullName evidence="10">Arsenical-resistance protein ACR3</fullName>
    </submittedName>
</protein>
<dbReference type="EMBL" id="AP018248">
    <property type="protein sequence ID" value="BAY97955.1"/>
    <property type="molecule type" value="Genomic_DNA"/>
</dbReference>
<evidence type="ECO:0000256" key="3">
    <source>
        <dbReference type="ARBA" id="ARBA00022448"/>
    </source>
</evidence>